<keyword evidence="4" id="KW-1185">Reference proteome</keyword>
<protein>
    <submittedName>
        <fullName evidence="3">SDR family oxidoreductase</fullName>
    </submittedName>
</protein>
<dbReference type="InterPro" id="IPR057326">
    <property type="entry name" value="KR_dom"/>
</dbReference>
<sequence>MRDEAGGDRVERRLEGKVALVTGASRGIGYAVAQRLVAEGARVCVTARNAEPLLEAATALGGPERAIAVAGKADDPEHQAEAVVRAVESFGSLDILVNNTGINPTFGPLLETDPGAVRKIFEVNVFAALGWVRHVYDAWLGKNGGAIVNMSSIAGLGAAPGLGAYAASKAALVQVTAQLAVELAPAVRVNAVAPAVVKTRFATALFAGREEEVAAGYPLGRLGDPTDVAGAVAFLASPDAAWITGQTLVVDGGLTLLGNL</sequence>
<feature type="domain" description="Ketoreductase" evidence="2">
    <location>
        <begin position="17"/>
        <end position="195"/>
    </location>
</feature>
<name>A0ABU0ZNJ1_9ACTN</name>
<comment type="caution">
    <text evidence="3">The sequence shown here is derived from an EMBL/GenBank/DDBJ whole genome shotgun (WGS) entry which is preliminary data.</text>
</comment>
<dbReference type="InterPro" id="IPR020904">
    <property type="entry name" value="Sc_DH/Rdtase_CS"/>
</dbReference>
<dbReference type="SMART" id="SM00822">
    <property type="entry name" value="PKS_KR"/>
    <property type="match status" value="1"/>
</dbReference>
<evidence type="ECO:0000313" key="4">
    <source>
        <dbReference type="Proteomes" id="UP001230908"/>
    </source>
</evidence>
<dbReference type="PRINTS" id="PR00080">
    <property type="entry name" value="SDRFAMILY"/>
</dbReference>
<reference evidence="3 4" key="1">
    <citation type="submission" date="2023-08" db="EMBL/GenBank/DDBJ databases">
        <title>Phytohabitans sansha sp. nov., isolated from marine sediment.</title>
        <authorList>
            <person name="Zhao Y."/>
            <person name="Yi K."/>
        </authorList>
    </citation>
    <scope>NUCLEOTIDE SEQUENCE [LARGE SCALE GENOMIC DNA]</scope>
    <source>
        <strain evidence="3 4">ZYX-F-186</strain>
    </source>
</reference>
<dbReference type="PRINTS" id="PR00081">
    <property type="entry name" value="GDHRDH"/>
</dbReference>
<dbReference type="InterPro" id="IPR036291">
    <property type="entry name" value="NAD(P)-bd_dom_sf"/>
</dbReference>
<dbReference type="InterPro" id="IPR002347">
    <property type="entry name" value="SDR_fam"/>
</dbReference>
<organism evidence="3 4">
    <name type="scientific">Phytohabitans maris</name>
    <dbReference type="NCBI Taxonomy" id="3071409"/>
    <lineage>
        <taxon>Bacteria</taxon>
        <taxon>Bacillati</taxon>
        <taxon>Actinomycetota</taxon>
        <taxon>Actinomycetes</taxon>
        <taxon>Micromonosporales</taxon>
        <taxon>Micromonosporaceae</taxon>
    </lineage>
</organism>
<evidence type="ECO:0000259" key="2">
    <source>
        <dbReference type="SMART" id="SM00822"/>
    </source>
</evidence>
<dbReference type="NCBIfam" id="NF005559">
    <property type="entry name" value="PRK07231.1"/>
    <property type="match status" value="1"/>
</dbReference>
<dbReference type="PANTHER" id="PTHR43943">
    <property type="entry name" value="DEHYDROGENASE/REDUCTASE (SDR FAMILY) MEMBER 4"/>
    <property type="match status" value="1"/>
</dbReference>
<evidence type="ECO:0000256" key="1">
    <source>
        <dbReference type="ARBA" id="ARBA00006484"/>
    </source>
</evidence>
<dbReference type="PANTHER" id="PTHR43943:SF2">
    <property type="entry name" value="DEHYDROGENASE_REDUCTASE 4"/>
    <property type="match status" value="1"/>
</dbReference>
<accession>A0ABU0ZNJ1</accession>
<dbReference type="Proteomes" id="UP001230908">
    <property type="component" value="Unassembled WGS sequence"/>
</dbReference>
<comment type="similarity">
    <text evidence="1">Belongs to the short-chain dehydrogenases/reductases (SDR) family.</text>
</comment>
<dbReference type="CDD" id="cd05233">
    <property type="entry name" value="SDR_c"/>
    <property type="match status" value="1"/>
</dbReference>
<dbReference type="EMBL" id="JAVHUY010000032">
    <property type="protein sequence ID" value="MDQ7908575.1"/>
    <property type="molecule type" value="Genomic_DNA"/>
</dbReference>
<dbReference type="Pfam" id="PF13561">
    <property type="entry name" value="adh_short_C2"/>
    <property type="match status" value="1"/>
</dbReference>
<proteinExistence type="inferred from homology"/>
<dbReference type="RefSeq" id="WP_308715845.1">
    <property type="nucleotide sequence ID" value="NZ_JAVHUY010000032.1"/>
</dbReference>
<dbReference type="PROSITE" id="PS00061">
    <property type="entry name" value="ADH_SHORT"/>
    <property type="match status" value="1"/>
</dbReference>
<dbReference type="Gene3D" id="3.40.50.720">
    <property type="entry name" value="NAD(P)-binding Rossmann-like Domain"/>
    <property type="match status" value="1"/>
</dbReference>
<dbReference type="SUPFAM" id="SSF51735">
    <property type="entry name" value="NAD(P)-binding Rossmann-fold domains"/>
    <property type="match status" value="1"/>
</dbReference>
<gene>
    <name evidence="3" type="ORF">RB614_28995</name>
</gene>
<evidence type="ECO:0000313" key="3">
    <source>
        <dbReference type="EMBL" id="MDQ7908575.1"/>
    </source>
</evidence>